<dbReference type="AlphaFoldDB" id="A0A849IBF6"/>
<dbReference type="InterPro" id="IPR011576">
    <property type="entry name" value="Pyridox_Oxase_N"/>
</dbReference>
<protein>
    <submittedName>
        <fullName evidence="2">Pyridoxamine 5'-phosphate oxidase family protein</fullName>
    </submittedName>
</protein>
<reference evidence="2 3" key="1">
    <citation type="submission" date="2020-04" db="EMBL/GenBank/DDBJ databases">
        <title>Enterovirga sp. isolate from soil.</title>
        <authorList>
            <person name="Chea S."/>
            <person name="Kim D.-U."/>
        </authorList>
    </citation>
    <scope>NUCLEOTIDE SEQUENCE [LARGE SCALE GENOMIC DNA]</scope>
    <source>
        <strain evidence="2 3">DB1703</strain>
    </source>
</reference>
<dbReference type="EMBL" id="JABEPP010000001">
    <property type="protein sequence ID" value="NNM71263.1"/>
    <property type="molecule type" value="Genomic_DNA"/>
</dbReference>
<dbReference type="NCBIfam" id="TIGR04025">
    <property type="entry name" value="PPOX_FMN_DR2398"/>
    <property type="match status" value="1"/>
</dbReference>
<comment type="caution">
    <text evidence="2">The sequence shown here is derived from an EMBL/GenBank/DDBJ whole genome shotgun (WGS) entry which is preliminary data.</text>
</comment>
<dbReference type="InterPro" id="IPR024029">
    <property type="entry name" value="Pyridox_Oxase_FMN-dep"/>
</dbReference>
<evidence type="ECO:0000313" key="3">
    <source>
        <dbReference type="Proteomes" id="UP000564885"/>
    </source>
</evidence>
<dbReference type="PANTHER" id="PTHR42815">
    <property type="entry name" value="FAD-BINDING, PUTATIVE (AFU_ORTHOLOGUE AFUA_6G07600)-RELATED"/>
    <property type="match status" value="1"/>
</dbReference>
<sequence length="206" mass="22756">MSQPAEITSVEDLHARYGRPSENAVAKELDRLIPEYRVFIEASPFLTIASAGPDGLDCTPRGDAPGFVRIVDDRTLMIPDRRGNNRVDTLENILHDPRVGLLFLIPGIGETIRVNGRARISVDPELLESFATEGQAPRSVMIVAVGRVYFQCAKAIMRSHLWDPSRHVERSALPSPGRILKACTAGRMDAEAIDEAYPARLKATLW</sequence>
<dbReference type="PANTHER" id="PTHR42815:SF2">
    <property type="entry name" value="FAD-BINDING, PUTATIVE (AFU_ORTHOLOGUE AFUA_6G07600)-RELATED"/>
    <property type="match status" value="1"/>
</dbReference>
<dbReference type="Gene3D" id="2.30.110.10">
    <property type="entry name" value="Electron Transport, Fmn-binding Protein, Chain A"/>
    <property type="match status" value="1"/>
</dbReference>
<dbReference type="SUPFAM" id="SSF50475">
    <property type="entry name" value="FMN-binding split barrel"/>
    <property type="match status" value="1"/>
</dbReference>
<gene>
    <name evidence="2" type="ORF">HJG44_02495</name>
</gene>
<accession>A0A849IBF6</accession>
<dbReference type="Pfam" id="PF01243">
    <property type="entry name" value="PNPOx_N"/>
    <property type="match status" value="1"/>
</dbReference>
<evidence type="ECO:0000313" key="2">
    <source>
        <dbReference type="EMBL" id="NNM71263.1"/>
    </source>
</evidence>
<proteinExistence type="predicted"/>
<feature type="domain" description="Pyridoxamine 5'-phosphate oxidase N-terminal" evidence="1">
    <location>
        <begin position="34"/>
        <end position="152"/>
    </location>
</feature>
<organism evidence="2 3">
    <name type="scientific">Enterovirga aerilata</name>
    <dbReference type="NCBI Taxonomy" id="2730920"/>
    <lineage>
        <taxon>Bacteria</taxon>
        <taxon>Pseudomonadati</taxon>
        <taxon>Pseudomonadota</taxon>
        <taxon>Alphaproteobacteria</taxon>
        <taxon>Hyphomicrobiales</taxon>
        <taxon>Methylobacteriaceae</taxon>
        <taxon>Enterovirga</taxon>
    </lineage>
</organism>
<keyword evidence="3" id="KW-1185">Reference proteome</keyword>
<name>A0A849IBF6_9HYPH</name>
<dbReference type="Proteomes" id="UP000564885">
    <property type="component" value="Unassembled WGS sequence"/>
</dbReference>
<evidence type="ECO:0000259" key="1">
    <source>
        <dbReference type="Pfam" id="PF01243"/>
    </source>
</evidence>
<dbReference type="InterPro" id="IPR012349">
    <property type="entry name" value="Split_barrel_FMN-bd"/>
</dbReference>
<dbReference type="RefSeq" id="WP_171216740.1">
    <property type="nucleotide sequence ID" value="NZ_JABEPP010000001.1"/>
</dbReference>